<protein>
    <submittedName>
        <fullName evidence="2">DUF4956 domain-containing protein</fullName>
    </submittedName>
</protein>
<accession>A0ABQ5JTE5</accession>
<sequence length="117" mass="12978">MVGALSIVRFRTAVKDPMDIVFMFWAISVGISCGASLYMISIVGSLFIGLVITLLTRYRNSNDVFMLIIHYSDDAKEEVFKVISALDYRIKSKTAASGMIELTLEITLLGADTKFID</sequence>
<feature type="non-terminal residue" evidence="2">
    <location>
        <position position="1"/>
    </location>
</feature>
<organism evidence="2 3">
    <name type="scientific">Aduncisulcus paluster</name>
    <dbReference type="NCBI Taxonomy" id="2918883"/>
    <lineage>
        <taxon>Eukaryota</taxon>
        <taxon>Metamonada</taxon>
        <taxon>Carpediemonas-like organisms</taxon>
        <taxon>Aduncisulcus</taxon>
    </lineage>
</organism>
<evidence type="ECO:0000313" key="3">
    <source>
        <dbReference type="Proteomes" id="UP001057375"/>
    </source>
</evidence>
<keyword evidence="3" id="KW-1185">Reference proteome</keyword>
<feature type="non-terminal residue" evidence="2">
    <location>
        <position position="117"/>
    </location>
</feature>
<keyword evidence="1" id="KW-0472">Membrane</keyword>
<evidence type="ECO:0000313" key="2">
    <source>
        <dbReference type="EMBL" id="GKT16253.1"/>
    </source>
</evidence>
<dbReference type="Proteomes" id="UP001057375">
    <property type="component" value="Unassembled WGS sequence"/>
</dbReference>
<name>A0ABQ5JTE5_9EUKA</name>
<reference evidence="2" key="1">
    <citation type="submission" date="2022-03" db="EMBL/GenBank/DDBJ databases">
        <title>Draft genome sequence of Aduncisulcus paluster, a free-living microaerophilic Fornicata.</title>
        <authorList>
            <person name="Yuyama I."/>
            <person name="Kume K."/>
            <person name="Tamura T."/>
            <person name="Inagaki Y."/>
            <person name="Hashimoto T."/>
        </authorList>
    </citation>
    <scope>NUCLEOTIDE SEQUENCE</scope>
    <source>
        <strain evidence="2">NY0171</strain>
    </source>
</reference>
<keyword evidence="1" id="KW-1133">Transmembrane helix</keyword>
<evidence type="ECO:0000256" key="1">
    <source>
        <dbReference type="SAM" id="Phobius"/>
    </source>
</evidence>
<gene>
    <name evidence="2" type="ORF">ADUPG1_004126</name>
</gene>
<dbReference type="EMBL" id="BQXS01005956">
    <property type="protein sequence ID" value="GKT16253.1"/>
    <property type="molecule type" value="Genomic_DNA"/>
</dbReference>
<feature type="transmembrane region" description="Helical" evidence="1">
    <location>
        <begin position="20"/>
        <end position="52"/>
    </location>
</feature>
<comment type="caution">
    <text evidence="2">The sequence shown here is derived from an EMBL/GenBank/DDBJ whole genome shotgun (WGS) entry which is preliminary data.</text>
</comment>
<proteinExistence type="predicted"/>
<keyword evidence="1" id="KW-0812">Transmembrane</keyword>